<sequence>MLLVLLVILVLVWILLSYGIHSIREQKRNQRSNLEGE</sequence>
<protein>
    <submittedName>
        <fullName evidence="1">Uncharacterized protein</fullName>
    </submittedName>
</protein>
<dbReference type="EnsemblMetazoa" id="MESCA009206-RA">
    <property type="protein sequence ID" value="MESCA009206-PA"/>
    <property type="gene ID" value="MESCA009206"/>
</dbReference>
<accession>T1GZA8</accession>
<evidence type="ECO:0000313" key="2">
    <source>
        <dbReference type="Proteomes" id="UP000015102"/>
    </source>
</evidence>
<dbReference type="HOGENOM" id="CLU_3353617_0_0_1"/>
<organism evidence="1 2">
    <name type="scientific">Megaselia scalaris</name>
    <name type="common">Humpbacked fly</name>
    <name type="synonym">Phora scalaris</name>
    <dbReference type="NCBI Taxonomy" id="36166"/>
    <lineage>
        <taxon>Eukaryota</taxon>
        <taxon>Metazoa</taxon>
        <taxon>Ecdysozoa</taxon>
        <taxon>Arthropoda</taxon>
        <taxon>Hexapoda</taxon>
        <taxon>Insecta</taxon>
        <taxon>Pterygota</taxon>
        <taxon>Neoptera</taxon>
        <taxon>Endopterygota</taxon>
        <taxon>Diptera</taxon>
        <taxon>Brachycera</taxon>
        <taxon>Muscomorpha</taxon>
        <taxon>Platypezoidea</taxon>
        <taxon>Phoridae</taxon>
        <taxon>Megaseliini</taxon>
        <taxon>Megaselia</taxon>
    </lineage>
</organism>
<evidence type="ECO:0000313" key="1">
    <source>
        <dbReference type="EnsemblMetazoa" id="MESCA009206-PA"/>
    </source>
</evidence>
<name>T1GZA8_MEGSC</name>
<proteinExistence type="predicted"/>
<reference evidence="2" key="1">
    <citation type="submission" date="2013-02" db="EMBL/GenBank/DDBJ databases">
        <authorList>
            <person name="Hughes D."/>
        </authorList>
    </citation>
    <scope>NUCLEOTIDE SEQUENCE</scope>
    <source>
        <strain>Durham</strain>
        <strain evidence="2">NC isolate 2 -- Noor lab</strain>
    </source>
</reference>
<dbReference type="AlphaFoldDB" id="T1GZA8"/>
<dbReference type="EMBL" id="CAQQ02071068">
    <property type="status" value="NOT_ANNOTATED_CDS"/>
    <property type="molecule type" value="Genomic_DNA"/>
</dbReference>
<reference evidence="1" key="2">
    <citation type="submission" date="2015-06" db="UniProtKB">
        <authorList>
            <consortium name="EnsemblMetazoa"/>
        </authorList>
    </citation>
    <scope>IDENTIFICATION</scope>
</reference>
<dbReference type="Proteomes" id="UP000015102">
    <property type="component" value="Unassembled WGS sequence"/>
</dbReference>
<keyword evidence="2" id="KW-1185">Reference proteome</keyword>